<protein>
    <submittedName>
        <fullName evidence="1">Uncharacterized protein</fullName>
    </submittedName>
</protein>
<accession>A0A4R2PAD9</accession>
<proteinExistence type="predicted"/>
<organism evidence="1 2">
    <name type="scientific">Scopulibacillus darangshiensis</name>
    <dbReference type="NCBI Taxonomy" id="442528"/>
    <lineage>
        <taxon>Bacteria</taxon>
        <taxon>Bacillati</taxon>
        <taxon>Bacillota</taxon>
        <taxon>Bacilli</taxon>
        <taxon>Bacillales</taxon>
        <taxon>Sporolactobacillaceae</taxon>
        <taxon>Scopulibacillus</taxon>
    </lineage>
</organism>
<comment type="caution">
    <text evidence="1">The sequence shown here is derived from an EMBL/GenBank/DDBJ whole genome shotgun (WGS) entry which is preliminary data.</text>
</comment>
<name>A0A4R2PAD9_9BACL</name>
<evidence type="ECO:0000313" key="2">
    <source>
        <dbReference type="Proteomes" id="UP000295416"/>
    </source>
</evidence>
<keyword evidence="2" id="KW-1185">Reference proteome</keyword>
<dbReference type="Proteomes" id="UP000295416">
    <property type="component" value="Unassembled WGS sequence"/>
</dbReference>
<sequence length="63" mass="7117">MSFSVVAESILLPTNWVLVELWFKAKLLCCGKNKLFSEKVASMVGDLVILNFLVLDIMNQRTV</sequence>
<reference evidence="1 2" key="1">
    <citation type="submission" date="2019-03" db="EMBL/GenBank/DDBJ databases">
        <title>Genomic Encyclopedia of Type Strains, Phase IV (KMG-IV): sequencing the most valuable type-strain genomes for metagenomic binning, comparative biology and taxonomic classification.</title>
        <authorList>
            <person name="Goeker M."/>
        </authorList>
    </citation>
    <scope>NUCLEOTIDE SEQUENCE [LARGE SCALE GENOMIC DNA]</scope>
    <source>
        <strain evidence="1 2">DSM 19377</strain>
    </source>
</reference>
<dbReference type="AlphaFoldDB" id="A0A4R2PAD9"/>
<evidence type="ECO:0000313" key="1">
    <source>
        <dbReference type="EMBL" id="TCP31338.1"/>
    </source>
</evidence>
<gene>
    <name evidence="1" type="ORF">EV207_103223</name>
</gene>
<dbReference type="EMBL" id="SLXK01000003">
    <property type="protein sequence ID" value="TCP31338.1"/>
    <property type="molecule type" value="Genomic_DNA"/>
</dbReference>